<reference evidence="1" key="1">
    <citation type="submission" date="2022-02" db="EMBL/GenBank/DDBJ databases">
        <authorList>
            <person name="Henning P.M."/>
            <person name="McCubbin A.G."/>
            <person name="Shore J.S."/>
        </authorList>
    </citation>
    <scope>NUCLEOTIDE SEQUENCE</scope>
    <source>
        <strain evidence="1">F60SS</strain>
        <tissue evidence="1">Leaves</tissue>
    </source>
</reference>
<dbReference type="SUPFAM" id="SSF53474">
    <property type="entry name" value="alpha/beta-Hydrolases"/>
    <property type="match status" value="1"/>
</dbReference>
<name>A0A9Q0G7T6_9ROSI</name>
<comment type="caution">
    <text evidence="1">The sequence shown here is derived from an EMBL/GenBank/DDBJ whole genome shotgun (WGS) entry which is preliminary data.</text>
</comment>
<dbReference type="InterPro" id="IPR029058">
    <property type="entry name" value="AB_hydrolase_fold"/>
</dbReference>
<protein>
    <submittedName>
        <fullName evidence="1">Uncharacterized protein</fullName>
    </submittedName>
</protein>
<sequence length="151" mass="17400">MDQIQHKYVNIRGVNLHIAEAGTDFGSWPVYLLSLHHPTRVSGIVSLGVPFFIPNPQRYKELLPEGFYISRWKAGRAKADFSRFDVRTVWRNIYILFSRSEIPIAEKDKEILDLVDPSTPLPPWLSDEDLAVYATSYEKSGFDSPMQVPYR</sequence>
<organism evidence="1 2">
    <name type="scientific">Turnera subulata</name>
    <dbReference type="NCBI Taxonomy" id="218843"/>
    <lineage>
        <taxon>Eukaryota</taxon>
        <taxon>Viridiplantae</taxon>
        <taxon>Streptophyta</taxon>
        <taxon>Embryophyta</taxon>
        <taxon>Tracheophyta</taxon>
        <taxon>Spermatophyta</taxon>
        <taxon>Magnoliopsida</taxon>
        <taxon>eudicotyledons</taxon>
        <taxon>Gunneridae</taxon>
        <taxon>Pentapetalae</taxon>
        <taxon>rosids</taxon>
        <taxon>fabids</taxon>
        <taxon>Malpighiales</taxon>
        <taxon>Passifloraceae</taxon>
        <taxon>Turnera</taxon>
    </lineage>
</organism>
<dbReference type="EMBL" id="JAKUCV010002143">
    <property type="protein sequence ID" value="KAJ4843787.1"/>
    <property type="molecule type" value="Genomic_DNA"/>
</dbReference>
<dbReference type="OrthoDB" id="7130006at2759"/>
<proteinExistence type="predicted"/>
<evidence type="ECO:0000313" key="2">
    <source>
        <dbReference type="Proteomes" id="UP001141552"/>
    </source>
</evidence>
<gene>
    <name evidence="1" type="ORF">Tsubulata_017415</name>
</gene>
<dbReference type="PANTHER" id="PTHR43329">
    <property type="entry name" value="EPOXIDE HYDROLASE"/>
    <property type="match status" value="1"/>
</dbReference>
<keyword evidence="2" id="KW-1185">Reference proteome</keyword>
<reference evidence="1" key="2">
    <citation type="journal article" date="2023" name="Plants (Basel)">
        <title>Annotation of the Turnera subulata (Passifloraceae) Draft Genome Reveals the S-Locus Evolved after the Divergence of Turneroideae from Passifloroideae in a Stepwise Manner.</title>
        <authorList>
            <person name="Henning P.M."/>
            <person name="Roalson E.H."/>
            <person name="Mir W."/>
            <person name="McCubbin A.G."/>
            <person name="Shore J.S."/>
        </authorList>
    </citation>
    <scope>NUCLEOTIDE SEQUENCE</scope>
    <source>
        <strain evidence="1">F60SS</strain>
    </source>
</reference>
<dbReference type="AlphaFoldDB" id="A0A9Q0G7T6"/>
<dbReference type="Proteomes" id="UP001141552">
    <property type="component" value="Unassembled WGS sequence"/>
</dbReference>
<dbReference type="Gene3D" id="3.40.50.1820">
    <property type="entry name" value="alpha/beta hydrolase"/>
    <property type="match status" value="1"/>
</dbReference>
<accession>A0A9Q0G7T6</accession>
<evidence type="ECO:0000313" key="1">
    <source>
        <dbReference type="EMBL" id="KAJ4843787.1"/>
    </source>
</evidence>